<evidence type="ECO:0000313" key="2">
    <source>
        <dbReference type="Proteomes" id="UP000280444"/>
    </source>
</evidence>
<gene>
    <name evidence="1" type="ORF">EII11_05560</name>
</gene>
<dbReference type="EMBL" id="RQZF01000004">
    <property type="protein sequence ID" value="RRC95346.1"/>
    <property type="molecule type" value="Genomic_DNA"/>
</dbReference>
<protein>
    <submittedName>
        <fullName evidence="1">Uncharacterized protein</fullName>
    </submittedName>
</protein>
<keyword evidence="2" id="KW-1185">Reference proteome</keyword>
<accession>A0A3P1SE88</accession>
<evidence type="ECO:0000313" key="1">
    <source>
        <dbReference type="EMBL" id="RRC95346.1"/>
    </source>
</evidence>
<dbReference type="AlphaFoldDB" id="A0A3P1SE88"/>
<reference evidence="1 2" key="1">
    <citation type="submission" date="2018-11" db="EMBL/GenBank/DDBJ databases">
        <title>Genomes From Bacteria Associated with the Canine Oral Cavity: a Test Case for Automated Genome-Based Taxonomic Assignment.</title>
        <authorList>
            <person name="Coil D.A."/>
            <person name="Jospin G."/>
            <person name="Darling A.E."/>
            <person name="Wallis C."/>
            <person name="Davis I.J."/>
            <person name="Harris S."/>
            <person name="Eisen J.A."/>
            <person name="Holcombe L.J."/>
            <person name="O'Flynn C."/>
        </authorList>
    </citation>
    <scope>NUCLEOTIDE SEQUENCE [LARGE SCALE GENOMIC DNA]</scope>
    <source>
        <strain evidence="1 2">OH770</strain>
    </source>
</reference>
<comment type="caution">
    <text evidence="1">The sequence shown here is derived from an EMBL/GenBank/DDBJ whole genome shotgun (WGS) entry which is preliminary data.</text>
</comment>
<organism evidence="1 2">
    <name type="scientific">Schaalia canis</name>
    <dbReference type="NCBI Taxonomy" id="100469"/>
    <lineage>
        <taxon>Bacteria</taxon>
        <taxon>Bacillati</taxon>
        <taxon>Actinomycetota</taxon>
        <taxon>Actinomycetes</taxon>
        <taxon>Actinomycetales</taxon>
        <taxon>Actinomycetaceae</taxon>
        <taxon>Schaalia</taxon>
    </lineage>
</organism>
<name>A0A3P1SE88_9ACTO</name>
<proteinExistence type="predicted"/>
<sequence length="163" mass="17808">MEQYREDLQKAKDFCDQKGLGELPVGLIEQAILAGDMAGRLEQEAQRLCPEKMTLLDLTNKVVDSARDGLDFSCTSSDSLMTISGTLQYGLLSGFPGGVSNSLLDFRIEGSSVRGEDTLNSETIDLTHVVAGVPQPFSIYVPITRGDPDQCSIRIDSWWPSGY</sequence>
<dbReference type="Proteomes" id="UP000280444">
    <property type="component" value="Unassembled WGS sequence"/>
</dbReference>